<evidence type="ECO:0000256" key="1">
    <source>
        <dbReference type="ARBA" id="ARBA00000971"/>
    </source>
</evidence>
<name>A0ABT5KTA1_9BURK</name>
<protein>
    <recommendedName>
        <fullName evidence="3">peptidylprolyl isomerase</fullName>
        <ecNumber evidence="3">5.2.1.8</ecNumber>
    </recommendedName>
</protein>
<evidence type="ECO:0000256" key="3">
    <source>
        <dbReference type="ARBA" id="ARBA00013194"/>
    </source>
</evidence>
<keyword evidence="5 6" id="KW-0413">Isomerase</keyword>
<dbReference type="EMBL" id="JAQQXS010000010">
    <property type="protein sequence ID" value="MDC8786072.1"/>
    <property type="molecule type" value="Genomic_DNA"/>
</dbReference>
<accession>A0ABT5KTA1</accession>
<dbReference type="SUPFAM" id="SSF54534">
    <property type="entry name" value="FKBP-like"/>
    <property type="match status" value="1"/>
</dbReference>
<feature type="domain" description="PpiC" evidence="8">
    <location>
        <begin position="160"/>
        <end position="268"/>
    </location>
</feature>
<dbReference type="RefSeq" id="WP_273597186.1">
    <property type="nucleotide sequence ID" value="NZ_JAQQXS010000010.1"/>
</dbReference>
<dbReference type="Pfam" id="PF00639">
    <property type="entry name" value="Rotamase"/>
    <property type="match status" value="1"/>
</dbReference>
<dbReference type="InterPro" id="IPR046357">
    <property type="entry name" value="PPIase_dom_sf"/>
</dbReference>
<comment type="catalytic activity">
    <reaction evidence="1">
        <text>[protein]-peptidylproline (omega=180) = [protein]-peptidylproline (omega=0)</text>
        <dbReference type="Rhea" id="RHEA:16237"/>
        <dbReference type="Rhea" id="RHEA-COMP:10747"/>
        <dbReference type="Rhea" id="RHEA-COMP:10748"/>
        <dbReference type="ChEBI" id="CHEBI:83833"/>
        <dbReference type="ChEBI" id="CHEBI:83834"/>
        <dbReference type="EC" id="5.2.1.8"/>
    </reaction>
</comment>
<dbReference type="InterPro" id="IPR023058">
    <property type="entry name" value="PPIase_PpiC_CS"/>
</dbReference>
<dbReference type="GO" id="GO:0003755">
    <property type="term" value="F:peptidyl-prolyl cis-trans isomerase activity"/>
    <property type="evidence" value="ECO:0007669"/>
    <property type="project" value="UniProtKB-EC"/>
</dbReference>
<evidence type="ECO:0000313" key="10">
    <source>
        <dbReference type="Proteomes" id="UP001219862"/>
    </source>
</evidence>
<dbReference type="PANTHER" id="PTHR47245">
    <property type="entry name" value="PEPTIDYLPROLYL ISOMERASE"/>
    <property type="match status" value="1"/>
</dbReference>
<organism evidence="9 10">
    <name type="scientific">Roseateles koreensis</name>
    <dbReference type="NCBI Taxonomy" id="2987526"/>
    <lineage>
        <taxon>Bacteria</taxon>
        <taxon>Pseudomonadati</taxon>
        <taxon>Pseudomonadota</taxon>
        <taxon>Betaproteobacteria</taxon>
        <taxon>Burkholderiales</taxon>
        <taxon>Sphaerotilaceae</taxon>
        <taxon>Roseateles</taxon>
    </lineage>
</organism>
<keyword evidence="4 6" id="KW-0697">Rotamase</keyword>
<dbReference type="Proteomes" id="UP001219862">
    <property type="component" value="Unassembled WGS sequence"/>
</dbReference>
<evidence type="ECO:0000256" key="2">
    <source>
        <dbReference type="ARBA" id="ARBA00007656"/>
    </source>
</evidence>
<dbReference type="PROSITE" id="PS50198">
    <property type="entry name" value="PPIC_PPIASE_2"/>
    <property type="match status" value="1"/>
</dbReference>
<dbReference type="PROSITE" id="PS01096">
    <property type="entry name" value="PPIC_PPIASE_1"/>
    <property type="match status" value="1"/>
</dbReference>
<evidence type="ECO:0000256" key="6">
    <source>
        <dbReference type="PROSITE-ProRule" id="PRU00278"/>
    </source>
</evidence>
<evidence type="ECO:0000256" key="7">
    <source>
        <dbReference type="SAM" id="MobiDB-lite"/>
    </source>
</evidence>
<dbReference type="InterPro" id="IPR050245">
    <property type="entry name" value="PrsA_foldase"/>
</dbReference>
<sequence>MSESQHGCGGGGGGCGCKSSAAVAESAPAHQADQGHHGHHGHSAGFEDGLPQSSTSIEALMAEDAAIGVASVNGVPLHGVGESPDPEALRQRAYSELLRQAAQRKGLLAVGDLPALDGVLSEEASLAIEALLAQELRLPEPDAAACQRYFDAHPARFSVGEQVLARHILFAVTPGVDVDALRKRAEQSLVALRCSTDDGGAAFAAAAASQSNCPSSAQGGNLGWLSRADCAPEFGAALFAQDEANAHVGVLPRLISSRFGFHIVWVMERQPGQPQRFDQVHSAIAQTLRQQTYVTALRQYLNSLAGEAHWVGLSLDESTSPLVQ</sequence>
<comment type="similarity">
    <text evidence="2">Belongs to the PpiC/parvulin rotamase family.</text>
</comment>
<dbReference type="InterPro" id="IPR000297">
    <property type="entry name" value="PPIase_PpiC"/>
</dbReference>
<dbReference type="EC" id="5.2.1.8" evidence="3"/>
<dbReference type="Gene3D" id="3.10.50.40">
    <property type="match status" value="1"/>
</dbReference>
<evidence type="ECO:0000256" key="5">
    <source>
        <dbReference type="ARBA" id="ARBA00023235"/>
    </source>
</evidence>
<evidence type="ECO:0000313" key="9">
    <source>
        <dbReference type="EMBL" id="MDC8786072.1"/>
    </source>
</evidence>
<reference evidence="9 10" key="1">
    <citation type="submission" date="2022-10" db="EMBL/GenBank/DDBJ databases">
        <title>paucibacter sp. hw8 Genome sequencing.</title>
        <authorList>
            <person name="Park S."/>
        </authorList>
    </citation>
    <scope>NUCLEOTIDE SEQUENCE [LARGE SCALE GENOMIC DNA]</scope>
    <source>
        <strain evidence="10">hw8</strain>
    </source>
</reference>
<gene>
    <name evidence="9" type="ORF">PRZ01_12810</name>
</gene>
<evidence type="ECO:0000256" key="4">
    <source>
        <dbReference type="ARBA" id="ARBA00023110"/>
    </source>
</evidence>
<comment type="caution">
    <text evidence="9">The sequence shown here is derived from an EMBL/GenBank/DDBJ whole genome shotgun (WGS) entry which is preliminary data.</text>
</comment>
<keyword evidence="10" id="KW-1185">Reference proteome</keyword>
<evidence type="ECO:0000259" key="8">
    <source>
        <dbReference type="PROSITE" id="PS50198"/>
    </source>
</evidence>
<dbReference type="PANTHER" id="PTHR47245:SF2">
    <property type="entry name" value="PEPTIDYL-PROLYL CIS-TRANS ISOMERASE HP_0175-RELATED"/>
    <property type="match status" value="1"/>
</dbReference>
<feature type="region of interest" description="Disordered" evidence="7">
    <location>
        <begin position="26"/>
        <end position="51"/>
    </location>
</feature>
<proteinExistence type="inferred from homology"/>